<dbReference type="AlphaFoldDB" id="A0A7G5MVT8"/>
<dbReference type="SUPFAM" id="SSF101386">
    <property type="entry name" value="all-alpha NTP pyrophosphatases"/>
    <property type="match status" value="1"/>
</dbReference>
<name>A0A7G5MVT8_9FIRM</name>
<dbReference type="Proteomes" id="UP000515789">
    <property type="component" value="Chromosome"/>
</dbReference>
<protein>
    <submittedName>
        <fullName evidence="1">Uncharacterized protein</fullName>
    </submittedName>
</protein>
<gene>
    <name evidence="1" type="ORF">E5259_14665</name>
</gene>
<evidence type="ECO:0000313" key="2">
    <source>
        <dbReference type="Proteomes" id="UP000515789"/>
    </source>
</evidence>
<dbReference type="CDD" id="cd11539">
    <property type="entry name" value="NTP-PPase_u2"/>
    <property type="match status" value="1"/>
</dbReference>
<sequence>MVDERILCIANEYGYDAQSRQCIEEMAELTQAINKFWRKQLRCGKVSLEGAGFRNEEYQNLVEEIADVEIMLEQMKVFMDCEDAVTEVVEEKLKRQIDRITKGKA</sequence>
<dbReference type="RefSeq" id="WP_018595969.1">
    <property type="nucleotide sequence ID" value="NZ_CABLBP010000024.1"/>
</dbReference>
<accession>A0A7G5MVT8</accession>
<reference evidence="1 2" key="1">
    <citation type="submission" date="2019-04" db="EMBL/GenBank/DDBJ databases">
        <authorList>
            <person name="Schori C."/>
            <person name="Ahrens C."/>
        </authorList>
    </citation>
    <scope>NUCLEOTIDE SEQUENCE [LARGE SCALE GENOMIC DNA]</scope>
    <source>
        <strain evidence="1 2">DSM 2950</strain>
    </source>
</reference>
<dbReference type="GeneID" id="75051281"/>
<evidence type="ECO:0000313" key="1">
    <source>
        <dbReference type="EMBL" id="QMW78731.1"/>
    </source>
</evidence>
<organism evidence="1 2">
    <name type="scientific">Blautia producta</name>
    <dbReference type="NCBI Taxonomy" id="33035"/>
    <lineage>
        <taxon>Bacteria</taxon>
        <taxon>Bacillati</taxon>
        <taxon>Bacillota</taxon>
        <taxon>Clostridia</taxon>
        <taxon>Lachnospirales</taxon>
        <taxon>Lachnospiraceae</taxon>
        <taxon>Blautia</taxon>
    </lineage>
</organism>
<dbReference type="EMBL" id="CP039126">
    <property type="protein sequence ID" value="QMW78731.1"/>
    <property type="molecule type" value="Genomic_DNA"/>
</dbReference>
<proteinExistence type="predicted"/>